<keyword evidence="1" id="KW-0240">DNA-directed RNA polymerase</keyword>
<dbReference type="GO" id="GO:0000428">
    <property type="term" value="C:DNA-directed RNA polymerase complex"/>
    <property type="evidence" value="ECO:0007669"/>
    <property type="project" value="UniProtKB-KW"/>
</dbReference>
<organism evidence="1 2">
    <name type="scientific">Geodia barretti</name>
    <name type="common">Barrett's horny sponge</name>
    <dbReference type="NCBI Taxonomy" id="519541"/>
    <lineage>
        <taxon>Eukaryota</taxon>
        <taxon>Metazoa</taxon>
        <taxon>Porifera</taxon>
        <taxon>Demospongiae</taxon>
        <taxon>Heteroscleromorpha</taxon>
        <taxon>Tetractinellida</taxon>
        <taxon>Astrophorina</taxon>
        <taxon>Geodiidae</taxon>
        <taxon>Geodia</taxon>
    </lineage>
</organism>
<evidence type="ECO:0000313" key="1">
    <source>
        <dbReference type="EMBL" id="CAI8016359.1"/>
    </source>
</evidence>
<dbReference type="AlphaFoldDB" id="A0AA35WDA5"/>
<dbReference type="SUPFAM" id="SSF64484">
    <property type="entry name" value="beta and beta-prime subunits of DNA dependent RNA-polymerase"/>
    <property type="match status" value="1"/>
</dbReference>
<gene>
    <name evidence="1" type="ORF">GBAR_LOCUS10034</name>
</gene>
<proteinExistence type="predicted"/>
<feature type="non-terminal residue" evidence="1">
    <location>
        <position position="81"/>
    </location>
</feature>
<evidence type="ECO:0000313" key="2">
    <source>
        <dbReference type="Proteomes" id="UP001174909"/>
    </source>
</evidence>
<accession>A0AA35WDA5</accession>
<name>A0AA35WDA5_GEOBA</name>
<comment type="caution">
    <text evidence="1">The sequence shown here is derived from an EMBL/GenBank/DDBJ whole genome shotgun (WGS) entry which is preliminary data.</text>
</comment>
<reference evidence="1" key="1">
    <citation type="submission" date="2023-03" db="EMBL/GenBank/DDBJ databases">
        <authorList>
            <person name="Steffen K."/>
            <person name="Cardenas P."/>
        </authorList>
    </citation>
    <scope>NUCLEOTIDE SEQUENCE</scope>
</reference>
<dbReference type="Proteomes" id="UP001174909">
    <property type="component" value="Unassembled WGS sequence"/>
</dbReference>
<dbReference type="EMBL" id="CASHTH010001519">
    <property type="protein sequence ID" value="CAI8016359.1"/>
    <property type="molecule type" value="Genomic_DNA"/>
</dbReference>
<protein>
    <submittedName>
        <fullName evidence="1">Probable DNA-directed RNA polymerase I subunit RPA2</fullName>
    </submittedName>
</protein>
<keyword evidence="2" id="KW-1185">Reference proteome</keyword>
<sequence length="81" mass="8930">MARKLYAFAGGECMGESPDSPMHQEILLGGHFYLMVLKEKMLEFLRNIKMELERLAKQSADLFDSTLGQPGLPDIGSGGRG</sequence>
<keyword evidence="1" id="KW-0804">Transcription</keyword>